<feature type="domain" description="Abnormal spindle-like microcephaly-associated protein ASH" evidence="3">
    <location>
        <begin position="23"/>
        <end position="113"/>
    </location>
</feature>
<evidence type="ECO:0000256" key="2">
    <source>
        <dbReference type="ARBA" id="ARBA00022490"/>
    </source>
</evidence>
<dbReference type="NCBIfam" id="NF012200">
    <property type="entry name" value="choice_anch_D"/>
    <property type="match status" value="1"/>
</dbReference>
<dbReference type="InterPro" id="IPR031549">
    <property type="entry name" value="ASH"/>
</dbReference>
<organism evidence="4 5">
    <name type="scientific">Candidatus Viridilinea halotolerans</name>
    <dbReference type="NCBI Taxonomy" id="2491704"/>
    <lineage>
        <taxon>Bacteria</taxon>
        <taxon>Bacillati</taxon>
        <taxon>Chloroflexota</taxon>
        <taxon>Chloroflexia</taxon>
        <taxon>Chloroflexales</taxon>
        <taxon>Chloroflexineae</taxon>
        <taxon>Oscillochloridaceae</taxon>
        <taxon>Candidatus Viridilinea</taxon>
    </lineage>
</organism>
<comment type="subcellular location">
    <subcellularLocation>
        <location evidence="1">Cytoplasm</location>
    </subcellularLocation>
</comment>
<dbReference type="Pfam" id="PF15780">
    <property type="entry name" value="ASH"/>
    <property type="match status" value="1"/>
</dbReference>
<evidence type="ECO:0000259" key="3">
    <source>
        <dbReference type="Pfam" id="PF15780"/>
    </source>
</evidence>
<comment type="caution">
    <text evidence="4">The sequence shown here is derived from an EMBL/GenBank/DDBJ whole genome shotgun (WGS) entry which is preliminary data.</text>
</comment>
<dbReference type="Gene3D" id="2.60.40.10">
    <property type="entry name" value="Immunoglobulins"/>
    <property type="match status" value="1"/>
</dbReference>
<name>A0A426TVE6_9CHLR</name>
<accession>A0A426TVE6</accession>
<protein>
    <submittedName>
        <fullName evidence="4">Choice-of-anchor D domain-containing protein</fullName>
    </submittedName>
</protein>
<keyword evidence="2" id="KW-0963">Cytoplasm</keyword>
<reference evidence="4 5" key="1">
    <citation type="submission" date="2018-12" db="EMBL/GenBank/DDBJ databases">
        <title>Genome Sequence of Candidatus Viridilinea halotolerans isolated from saline sulfide-rich spring.</title>
        <authorList>
            <person name="Grouzdev D.S."/>
            <person name="Burganskaya E.I."/>
            <person name="Krutkina M.S."/>
            <person name="Sukhacheva M.V."/>
            <person name="Gorlenko V.M."/>
        </authorList>
    </citation>
    <scope>NUCLEOTIDE SEQUENCE [LARGE SCALE GENOMIC DNA]</scope>
    <source>
        <strain evidence="4">Chok-6</strain>
    </source>
</reference>
<dbReference type="Proteomes" id="UP000280307">
    <property type="component" value="Unassembled WGS sequence"/>
</dbReference>
<dbReference type="GO" id="GO:0005737">
    <property type="term" value="C:cytoplasm"/>
    <property type="evidence" value="ECO:0007669"/>
    <property type="project" value="UniProtKB-SubCell"/>
</dbReference>
<evidence type="ECO:0000313" key="4">
    <source>
        <dbReference type="EMBL" id="RRR69453.1"/>
    </source>
</evidence>
<dbReference type="EMBL" id="RSAS01000633">
    <property type="protein sequence ID" value="RRR69453.1"/>
    <property type="molecule type" value="Genomic_DNA"/>
</dbReference>
<dbReference type="AlphaFoldDB" id="A0A426TVE6"/>
<evidence type="ECO:0000256" key="1">
    <source>
        <dbReference type="ARBA" id="ARBA00004496"/>
    </source>
</evidence>
<gene>
    <name evidence="4" type="ORF">EI684_15610</name>
</gene>
<sequence>MGSATFSVVAATPGYASTPAPGNTINLGSVQVGSSVTTTLTISETGNMTLTLSNPQISGAGASHFRLASSPSFPLSIPDGGASATLLVTCAPTTTGTLSATLTMATNDPAQASASYPLTCTGLAADDGRMRVFLPLVRR</sequence>
<evidence type="ECO:0000313" key="5">
    <source>
        <dbReference type="Proteomes" id="UP000280307"/>
    </source>
</evidence>
<dbReference type="InterPro" id="IPR013783">
    <property type="entry name" value="Ig-like_fold"/>
</dbReference>
<proteinExistence type="predicted"/>